<dbReference type="InterPro" id="IPR001845">
    <property type="entry name" value="HTH_ArsR_DNA-bd_dom"/>
</dbReference>
<dbReference type="GO" id="GO:0003677">
    <property type="term" value="F:DNA binding"/>
    <property type="evidence" value="ECO:0007669"/>
    <property type="project" value="UniProtKB-KW"/>
</dbReference>
<dbReference type="CDD" id="cd00090">
    <property type="entry name" value="HTH_ARSR"/>
    <property type="match status" value="1"/>
</dbReference>
<dbReference type="PROSITE" id="PS50987">
    <property type="entry name" value="HTH_ARSR_2"/>
    <property type="match status" value="1"/>
</dbReference>
<reference evidence="5" key="1">
    <citation type="journal article" date="2021" name="mSystems">
        <title>Bacteria and Archaea Synergistically Convert Glycine Betaine to Biogenic Methane in the Formosa Cold Seep of the South China Sea.</title>
        <authorList>
            <person name="Li L."/>
            <person name="Zhang W."/>
            <person name="Zhang S."/>
            <person name="Song L."/>
            <person name="Sun Q."/>
            <person name="Zhang H."/>
            <person name="Xiang H."/>
            <person name="Dong X."/>
        </authorList>
    </citation>
    <scope>NUCLEOTIDE SEQUENCE</scope>
    <source>
        <strain evidence="5">ZWT</strain>
    </source>
</reference>
<sequence length="341" mass="40094">MKQVTIEHNMAIECITTMMRIAELDYFEIYIEEHKFIGCTKIKEKLHTLSNQLNSFEKNDLDILFKKFKLNFYYLILFITKTDVTTVNELLDKLKGLSSDEYLEECFRISSHDISIDDDDETVYEAVTERYSTEDAHFFIEFKNDTKLLHTKLLNIIESFYNKVFMKEEEWITREIEPILKNHIISFNENKKGFLDSIGNGNYEILVNRGKDVKINICYLEEFIPRYLFDKDTYIFVYGFGEEQKLKQKSSNINPQEIFKTLSDETRLRIISLLSQKKWARKDLVKEIGLTSATMTYQLNKLITLGLIELIVGGDSKKTLYTLNKDAFRTLVNSALDEIIL</sequence>
<dbReference type="Gene3D" id="1.10.10.10">
    <property type="entry name" value="Winged helix-like DNA-binding domain superfamily/Winged helix DNA-binding domain"/>
    <property type="match status" value="1"/>
</dbReference>
<evidence type="ECO:0000313" key="6">
    <source>
        <dbReference type="Proteomes" id="UP001056429"/>
    </source>
</evidence>
<feature type="domain" description="HTH arsR-type" evidence="4">
    <location>
        <begin position="247"/>
        <end position="341"/>
    </location>
</feature>
<evidence type="ECO:0000256" key="2">
    <source>
        <dbReference type="ARBA" id="ARBA00023125"/>
    </source>
</evidence>
<evidence type="ECO:0000256" key="1">
    <source>
        <dbReference type="ARBA" id="ARBA00023015"/>
    </source>
</evidence>
<dbReference type="InterPro" id="IPR036390">
    <property type="entry name" value="WH_DNA-bd_sf"/>
</dbReference>
<keyword evidence="6" id="KW-1185">Reference proteome</keyword>
<dbReference type="Pfam" id="PF12840">
    <property type="entry name" value="HTH_20"/>
    <property type="match status" value="1"/>
</dbReference>
<organism evidence="5 6">
    <name type="scientific">Oceanirhabdus seepicola</name>
    <dbReference type="NCBI Taxonomy" id="2828781"/>
    <lineage>
        <taxon>Bacteria</taxon>
        <taxon>Bacillati</taxon>
        <taxon>Bacillota</taxon>
        <taxon>Clostridia</taxon>
        <taxon>Eubacteriales</taxon>
        <taxon>Clostridiaceae</taxon>
        <taxon>Oceanirhabdus</taxon>
    </lineage>
</organism>
<evidence type="ECO:0000259" key="4">
    <source>
        <dbReference type="PROSITE" id="PS50987"/>
    </source>
</evidence>
<dbReference type="SMART" id="SM00418">
    <property type="entry name" value="HTH_ARSR"/>
    <property type="match status" value="1"/>
</dbReference>
<dbReference type="EMBL" id="JAGSOJ010000006">
    <property type="protein sequence ID" value="MCM1992379.1"/>
    <property type="molecule type" value="Genomic_DNA"/>
</dbReference>
<dbReference type="PANTHER" id="PTHR43132:SF2">
    <property type="entry name" value="ARSENICAL RESISTANCE OPERON REPRESSOR ARSR-RELATED"/>
    <property type="match status" value="1"/>
</dbReference>
<dbReference type="Proteomes" id="UP001056429">
    <property type="component" value="Unassembled WGS sequence"/>
</dbReference>
<gene>
    <name evidence="5" type="ORF">KDK92_21925</name>
</gene>
<keyword evidence="1" id="KW-0805">Transcription regulation</keyword>
<keyword evidence="3" id="KW-0804">Transcription</keyword>
<evidence type="ECO:0000256" key="3">
    <source>
        <dbReference type="ARBA" id="ARBA00023163"/>
    </source>
</evidence>
<protein>
    <submittedName>
        <fullName evidence="5">Winged helix-turn-helix transcriptional regulator</fullName>
    </submittedName>
</protein>
<proteinExistence type="predicted"/>
<name>A0A9J6P6Z1_9CLOT</name>
<dbReference type="InterPro" id="IPR036388">
    <property type="entry name" value="WH-like_DNA-bd_sf"/>
</dbReference>
<evidence type="ECO:0000313" key="5">
    <source>
        <dbReference type="EMBL" id="MCM1992379.1"/>
    </source>
</evidence>
<comment type="caution">
    <text evidence="5">The sequence shown here is derived from an EMBL/GenBank/DDBJ whole genome shotgun (WGS) entry which is preliminary data.</text>
</comment>
<dbReference type="RefSeq" id="WP_250861547.1">
    <property type="nucleotide sequence ID" value="NZ_JAGSOJ010000006.1"/>
</dbReference>
<dbReference type="InterPro" id="IPR011991">
    <property type="entry name" value="ArsR-like_HTH"/>
</dbReference>
<reference evidence="5" key="2">
    <citation type="submission" date="2021-04" db="EMBL/GenBank/DDBJ databases">
        <authorList>
            <person name="Dong X."/>
        </authorList>
    </citation>
    <scope>NUCLEOTIDE SEQUENCE</scope>
    <source>
        <strain evidence="5">ZWT</strain>
    </source>
</reference>
<dbReference type="InterPro" id="IPR051011">
    <property type="entry name" value="Metal_resp_trans_reg"/>
</dbReference>
<dbReference type="PANTHER" id="PTHR43132">
    <property type="entry name" value="ARSENICAL RESISTANCE OPERON REPRESSOR ARSR-RELATED"/>
    <property type="match status" value="1"/>
</dbReference>
<dbReference type="SUPFAM" id="SSF46785">
    <property type="entry name" value="Winged helix' DNA-binding domain"/>
    <property type="match status" value="1"/>
</dbReference>
<dbReference type="AlphaFoldDB" id="A0A9J6P6Z1"/>
<dbReference type="GO" id="GO:0003700">
    <property type="term" value="F:DNA-binding transcription factor activity"/>
    <property type="evidence" value="ECO:0007669"/>
    <property type="project" value="InterPro"/>
</dbReference>
<keyword evidence="2" id="KW-0238">DNA-binding</keyword>
<accession>A0A9J6P6Z1</accession>